<dbReference type="InterPro" id="IPR044823">
    <property type="entry name" value="ASIL1/2-like"/>
</dbReference>
<evidence type="ECO:0000256" key="1">
    <source>
        <dbReference type="SAM" id="MobiDB-lite"/>
    </source>
</evidence>
<evidence type="ECO:0000313" key="2">
    <source>
        <dbReference type="EMBL" id="KAK3033278.1"/>
    </source>
</evidence>
<organism evidence="2 3">
    <name type="scientific">Escallonia herrerae</name>
    <dbReference type="NCBI Taxonomy" id="1293975"/>
    <lineage>
        <taxon>Eukaryota</taxon>
        <taxon>Viridiplantae</taxon>
        <taxon>Streptophyta</taxon>
        <taxon>Embryophyta</taxon>
        <taxon>Tracheophyta</taxon>
        <taxon>Spermatophyta</taxon>
        <taxon>Magnoliopsida</taxon>
        <taxon>eudicotyledons</taxon>
        <taxon>Gunneridae</taxon>
        <taxon>Pentapetalae</taxon>
        <taxon>asterids</taxon>
        <taxon>campanulids</taxon>
        <taxon>Escalloniales</taxon>
        <taxon>Escalloniaceae</taxon>
        <taxon>Escallonia</taxon>
    </lineage>
</organism>
<dbReference type="Proteomes" id="UP001188597">
    <property type="component" value="Unassembled WGS sequence"/>
</dbReference>
<dbReference type="EMBL" id="JAVXUP010000240">
    <property type="protein sequence ID" value="KAK3033278.1"/>
    <property type="molecule type" value="Genomic_DNA"/>
</dbReference>
<dbReference type="PANTHER" id="PTHR31307:SF50">
    <property type="entry name" value="SEQUENCE-SPECIFIC DNA BINDING TRANSCRIPTION FACTOR"/>
    <property type="match status" value="1"/>
</dbReference>
<feature type="region of interest" description="Disordered" evidence="1">
    <location>
        <begin position="122"/>
        <end position="152"/>
    </location>
</feature>
<proteinExistence type="predicted"/>
<dbReference type="PANTHER" id="PTHR31307">
    <property type="entry name" value="TRIHELIX TRANSCRIPTION FACTOR ASIL2"/>
    <property type="match status" value="1"/>
</dbReference>
<dbReference type="AlphaFoldDB" id="A0AA88WY15"/>
<keyword evidence="3" id="KW-1185">Reference proteome</keyword>
<reference evidence="2" key="1">
    <citation type="submission" date="2022-12" db="EMBL/GenBank/DDBJ databases">
        <title>Draft genome assemblies for two species of Escallonia (Escalloniales).</title>
        <authorList>
            <person name="Chanderbali A."/>
            <person name="Dervinis C."/>
            <person name="Anghel I."/>
            <person name="Soltis D."/>
            <person name="Soltis P."/>
            <person name="Zapata F."/>
        </authorList>
    </citation>
    <scope>NUCLEOTIDE SEQUENCE</scope>
    <source>
        <strain evidence="2">UCBG64.0493</strain>
        <tissue evidence="2">Leaf</tissue>
    </source>
</reference>
<feature type="region of interest" description="Disordered" evidence="1">
    <location>
        <begin position="1"/>
        <end position="25"/>
    </location>
</feature>
<dbReference type="GO" id="GO:0000976">
    <property type="term" value="F:transcription cis-regulatory region binding"/>
    <property type="evidence" value="ECO:0007669"/>
    <property type="project" value="TreeGrafter"/>
</dbReference>
<comment type="caution">
    <text evidence="2">The sequence shown here is derived from an EMBL/GenBank/DDBJ whole genome shotgun (WGS) entry which is preliminary data.</text>
</comment>
<protein>
    <submittedName>
        <fullName evidence="2">Uncharacterized protein</fullName>
    </submittedName>
</protein>
<accession>A0AA88WY15</accession>
<dbReference type="GO" id="GO:0005634">
    <property type="term" value="C:nucleus"/>
    <property type="evidence" value="ECO:0007669"/>
    <property type="project" value="TreeGrafter"/>
</dbReference>
<name>A0AA88WY15_9ASTE</name>
<evidence type="ECO:0000313" key="3">
    <source>
        <dbReference type="Proteomes" id="UP001188597"/>
    </source>
</evidence>
<sequence length="269" mass="30187">MPSMDEYDDLPTSTPSRVSVKLPPPPLHVLPSSDDCWSEDATHTLVDALDPRREGPGLGSLHGEDRRDVAAAVNSVHKARSTHALWKNRIHRLKKKHKIVKAKLRDSPWPFFTRLNSLIGSASVEPSPPPVTPHRRISPALPFPPSSIPVGPRSKRPASAGLYFRWDFSAAATEAEEALGGLAEAIRRFGEIYERVETAKQRQMVEIEKQRMHFAKDLECHRLKLFVESQVQLEKIRCANLASQAKAAYLQNEVPEYNILLKQKISTNT</sequence>
<gene>
    <name evidence="2" type="ORF">RJ639_034352</name>
</gene>